<reference evidence="2" key="1">
    <citation type="submission" date="2018-05" db="EMBL/GenBank/DDBJ databases">
        <title>Genome Sequencing of selected type strains of the family Eggerthellaceae.</title>
        <authorList>
            <person name="Danylec N."/>
            <person name="Stoll D.A."/>
            <person name="Doetsch A."/>
            <person name="Huch M."/>
        </authorList>
    </citation>
    <scope>NUCLEOTIDE SEQUENCE [LARGE SCALE GENOMIC DNA]</scope>
    <source>
        <strain evidence="2">DSM 17537</strain>
    </source>
</reference>
<organism evidence="1 2">
    <name type="scientific">Slackia faecicanis</name>
    <dbReference type="NCBI Taxonomy" id="255723"/>
    <lineage>
        <taxon>Bacteria</taxon>
        <taxon>Bacillati</taxon>
        <taxon>Actinomycetota</taxon>
        <taxon>Coriobacteriia</taxon>
        <taxon>Eggerthellales</taxon>
        <taxon>Eggerthellaceae</taxon>
        <taxon>Slackia</taxon>
    </lineage>
</organism>
<evidence type="ECO:0000313" key="2">
    <source>
        <dbReference type="Proteomes" id="UP000267368"/>
    </source>
</evidence>
<evidence type="ECO:0000313" key="1">
    <source>
        <dbReference type="EMBL" id="RNL20585.1"/>
    </source>
</evidence>
<dbReference type="NCBIfam" id="TIGR02589">
    <property type="entry name" value="cas_Csd2"/>
    <property type="match status" value="1"/>
</dbReference>
<dbReference type="InterPro" id="IPR006482">
    <property type="entry name" value="Cas7_Csh2/Csh2"/>
</dbReference>
<accession>A0A3N0AFY8</accession>
<dbReference type="EMBL" id="QICB01000002">
    <property type="protein sequence ID" value="RNL20585.1"/>
    <property type="molecule type" value="Genomic_DNA"/>
</dbReference>
<dbReference type="GO" id="GO:0043571">
    <property type="term" value="P:maintenance of CRISPR repeat elements"/>
    <property type="evidence" value="ECO:0007669"/>
    <property type="project" value="InterPro"/>
</dbReference>
<dbReference type="RefSeq" id="WP_123197686.1">
    <property type="nucleotide sequence ID" value="NZ_QICB01000002.1"/>
</dbReference>
<name>A0A3N0AFY8_9ACTN</name>
<dbReference type="Pfam" id="PF05107">
    <property type="entry name" value="Cas_Cas7"/>
    <property type="match status" value="1"/>
</dbReference>
<sequence length="297" mass="33521">MSDPIKNRYEFVVYFDVENGNPNGDPDAGNMPRIDPETGYGLVTDVCLKRKIRNYVEMVHEDDPGFDIYIKDGVALNTSDRRAFDELGIDVKEIKKLKKDDPHLDIALRDAMCRMFYDVRTFGAVMTTFTKNNLNCGQVRGPVQLTFSRSVDPIIPQEVTITRVAITTEDDAQKKGTEMGRKYIVPYGLYRCEGYVSANLARKVTGFSEDDLELLWDAIINMFEHDHSAARGKMAVRSLIVFKHDSEFGNAPSHCLFDAVSIEKNPEVEAPRSFSDYGDVEIDMDAIPSGVEVIRKL</sequence>
<protein>
    <submittedName>
        <fullName evidence="1">Type I-C CRISPR-associated protein Cas7/Csd2</fullName>
    </submittedName>
</protein>
<dbReference type="NCBIfam" id="TIGR01595">
    <property type="entry name" value="cas_CT1132"/>
    <property type="match status" value="1"/>
</dbReference>
<dbReference type="Proteomes" id="UP000267368">
    <property type="component" value="Unassembled WGS sequence"/>
</dbReference>
<dbReference type="InterPro" id="IPR013418">
    <property type="entry name" value="CRISPR-assoc_prot_Cas7/Csd2"/>
</dbReference>
<comment type="caution">
    <text evidence="1">The sequence shown here is derived from an EMBL/GenBank/DDBJ whole genome shotgun (WGS) entry which is preliminary data.</text>
</comment>
<dbReference type="OrthoDB" id="9776792at2"/>
<gene>
    <name evidence="1" type="primary">cas7c</name>
    <name evidence="1" type="ORF">DMP07_03065</name>
</gene>
<proteinExistence type="predicted"/>
<dbReference type="AlphaFoldDB" id="A0A3N0AFY8"/>
<keyword evidence="2" id="KW-1185">Reference proteome</keyword>